<evidence type="ECO:0000256" key="10">
    <source>
        <dbReference type="ARBA" id="ARBA00048685"/>
    </source>
</evidence>
<dbReference type="AlphaFoldDB" id="A0A919CEQ7"/>
<comment type="caution">
    <text evidence="13">The sequence shown here is derived from an EMBL/GenBank/DDBJ whole genome shotgun (WGS) entry which is preliminary data.</text>
</comment>
<sequence length="127" mass="13487">MRRMSSSMRALRLHGPQDLRLDTVPVPRLRPGTVKVRVEWNGICGSDLHHYTHPAVPATGFVHPLIGEEGPFVQGHEFSGRVVEVADDVTSVQVGAVGPWSRSCTTGPARRACAASPTCACSSASSG</sequence>
<dbReference type="InterPro" id="IPR002328">
    <property type="entry name" value="ADH_Zn_CS"/>
</dbReference>
<evidence type="ECO:0000256" key="4">
    <source>
        <dbReference type="ARBA" id="ARBA00023002"/>
    </source>
</evidence>
<evidence type="ECO:0000256" key="2">
    <source>
        <dbReference type="ARBA" id="ARBA00022723"/>
    </source>
</evidence>
<dbReference type="GO" id="GO:0008270">
    <property type="term" value="F:zinc ion binding"/>
    <property type="evidence" value="ECO:0007669"/>
    <property type="project" value="InterPro"/>
</dbReference>
<dbReference type="Gene3D" id="3.90.180.10">
    <property type="entry name" value="Medium-chain alcohol dehydrogenases, catalytic domain"/>
    <property type="match status" value="1"/>
</dbReference>
<feature type="domain" description="Alcohol dehydrogenase-like N-terminal" evidence="12">
    <location>
        <begin position="31"/>
        <end position="98"/>
    </location>
</feature>
<evidence type="ECO:0000256" key="7">
    <source>
        <dbReference type="ARBA" id="ARBA00038004"/>
    </source>
</evidence>
<evidence type="ECO:0000256" key="5">
    <source>
        <dbReference type="ARBA" id="ARBA00037678"/>
    </source>
</evidence>
<evidence type="ECO:0000256" key="6">
    <source>
        <dbReference type="ARBA" id="ARBA00037908"/>
    </source>
</evidence>
<comment type="catalytic activity">
    <reaction evidence="10">
        <text>2-deoxy-scyllo-inosamine + NAD(+) = 3-amino-2,3-dideoxy-scyllo-inosose + NADH + H(+)</text>
        <dbReference type="Rhea" id="RHEA:33883"/>
        <dbReference type="ChEBI" id="CHEBI:15378"/>
        <dbReference type="ChEBI" id="CHEBI:57540"/>
        <dbReference type="ChEBI" id="CHEBI:57945"/>
        <dbReference type="ChEBI" id="CHEBI:65002"/>
        <dbReference type="ChEBI" id="CHEBI:65003"/>
        <dbReference type="EC" id="1.1.1.329"/>
    </reaction>
</comment>
<reference evidence="13" key="2">
    <citation type="submission" date="2020-09" db="EMBL/GenBank/DDBJ databases">
        <authorList>
            <person name="Sun Q."/>
            <person name="Ohkuma M."/>
        </authorList>
    </citation>
    <scope>NUCLEOTIDE SEQUENCE</scope>
    <source>
        <strain evidence="13">JCM 4637</strain>
    </source>
</reference>
<gene>
    <name evidence="13" type="ORF">GCM10010334_76030</name>
</gene>
<evidence type="ECO:0000313" key="14">
    <source>
        <dbReference type="Proteomes" id="UP000638353"/>
    </source>
</evidence>
<evidence type="ECO:0000256" key="3">
    <source>
        <dbReference type="ARBA" id="ARBA00022833"/>
    </source>
</evidence>
<keyword evidence="2" id="KW-0479">Metal-binding</keyword>
<evidence type="ECO:0000256" key="1">
    <source>
        <dbReference type="ARBA" id="ARBA00001947"/>
    </source>
</evidence>
<dbReference type="SUPFAM" id="SSF50129">
    <property type="entry name" value="GroES-like"/>
    <property type="match status" value="1"/>
</dbReference>
<dbReference type="PANTHER" id="PTHR43401:SF2">
    <property type="entry name" value="L-THREONINE 3-DEHYDROGENASE"/>
    <property type="match status" value="1"/>
</dbReference>
<dbReference type="PROSITE" id="PS00059">
    <property type="entry name" value="ADH_ZINC"/>
    <property type="match status" value="1"/>
</dbReference>
<dbReference type="EMBL" id="BMVC01000023">
    <property type="protein sequence ID" value="GHD15638.1"/>
    <property type="molecule type" value="Genomic_DNA"/>
</dbReference>
<dbReference type="EC" id="1.1.1.329" evidence="8"/>
<comment type="cofactor">
    <cofactor evidence="1">
        <name>Zn(2+)</name>
        <dbReference type="ChEBI" id="CHEBI:29105"/>
    </cofactor>
</comment>
<evidence type="ECO:0000256" key="9">
    <source>
        <dbReference type="ARBA" id="ARBA00039387"/>
    </source>
</evidence>
<accession>A0A919CEQ7</accession>
<dbReference type="GO" id="GO:0016491">
    <property type="term" value="F:oxidoreductase activity"/>
    <property type="evidence" value="ECO:0007669"/>
    <property type="project" value="UniProtKB-KW"/>
</dbReference>
<comment type="pathway">
    <text evidence="6">Metabolic intermediate biosynthesis; 2-deoxystreptamine biosynthesis; 2-deoxystreptamine from D-glucose 6-phosphate: step 3/4.</text>
</comment>
<evidence type="ECO:0000259" key="12">
    <source>
        <dbReference type="Pfam" id="PF08240"/>
    </source>
</evidence>
<comment type="catalytic activity">
    <reaction evidence="11">
        <text>2-deoxy-scyllo-inosamine + NADP(+) = 3-amino-2,3-dideoxy-scyllo-inosose + NADPH + H(+)</text>
        <dbReference type="Rhea" id="RHEA:33879"/>
        <dbReference type="ChEBI" id="CHEBI:15378"/>
        <dbReference type="ChEBI" id="CHEBI:57783"/>
        <dbReference type="ChEBI" id="CHEBI:58349"/>
        <dbReference type="ChEBI" id="CHEBI:65002"/>
        <dbReference type="ChEBI" id="CHEBI:65003"/>
        <dbReference type="EC" id="1.1.1.329"/>
    </reaction>
</comment>
<dbReference type="Proteomes" id="UP000638353">
    <property type="component" value="Unassembled WGS sequence"/>
</dbReference>
<dbReference type="InterPro" id="IPR011032">
    <property type="entry name" value="GroES-like_sf"/>
</dbReference>
<evidence type="ECO:0000313" key="13">
    <source>
        <dbReference type="EMBL" id="GHD15638.1"/>
    </source>
</evidence>
<proteinExistence type="inferred from homology"/>
<reference evidence="13" key="1">
    <citation type="journal article" date="2014" name="Int. J. Syst. Evol. Microbiol.">
        <title>Complete genome sequence of Corynebacterium casei LMG S-19264T (=DSM 44701T), isolated from a smear-ripened cheese.</title>
        <authorList>
            <consortium name="US DOE Joint Genome Institute (JGI-PGF)"/>
            <person name="Walter F."/>
            <person name="Albersmeier A."/>
            <person name="Kalinowski J."/>
            <person name="Ruckert C."/>
        </authorList>
    </citation>
    <scope>NUCLEOTIDE SEQUENCE</scope>
    <source>
        <strain evidence="13">JCM 4637</strain>
    </source>
</reference>
<comment type="function">
    <text evidence="5">Catalyzes the oxidation of 2-deoxy-scyllo-inosamine (DOIA) with NAD(+) or NADP(+), forming 3-amino-2,3-dideoxy-scyllo-inosose (amino-DOI).</text>
</comment>
<organism evidence="13 14">
    <name type="scientific">Streptomyces finlayi</name>
    <dbReference type="NCBI Taxonomy" id="67296"/>
    <lineage>
        <taxon>Bacteria</taxon>
        <taxon>Bacillati</taxon>
        <taxon>Actinomycetota</taxon>
        <taxon>Actinomycetes</taxon>
        <taxon>Kitasatosporales</taxon>
        <taxon>Streptomycetaceae</taxon>
        <taxon>Streptomyces</taxon>
    </lineage>
</organism>
<dbReference type="InterPro" id="IPR050129">
    <property type="entry name" value="Zn_alcohol_dh"/>
</dbReference>
<evidence type="ECO:0000256" key="11">
    <source>
        <dbReference type="ARBA" id="ARBA00049085"/>
    </source>
</evidence>
<keyword evidence="4" id="KW-0560">Oxidoreductase</keyword>
<evidence type="ECO:0000256" key="8">
    <source>
        <dbReference type="ARBA" id="ARBA00039102"/>
    </source>
</evidence>
<protein>
    <recommendedName>
        <fullName evidence="9">2-deoxy-scyllo-inosamine dehydrogenase</fullName>
        <ecNumber evidence="8">1.1.1.329</ecNumber>
    </recommendedName>
</protein>
<dbReference type="InterPro" id="IPR013154">
    <property type="entry name" value="ADH-like_N"/>
</dbReference>
<comment type="similarity">
    <text evidence="7">Belongs to the zinc-containing alcohol dehydrogenase family. DOIA dehydrogenase subfamily.</text>
</comment>
<keyword evidence="3" id="KW-0862">Zinc</keyword>
<dbReference type="Pfam" id="PF08240">
    <property type="entry name" value="ADH_N"/>
    <property type="match status" value="1"/>
</dbReference>
<name>A0A919CEQ7_9ACTN</name>
<dbReference type="PANTHER" id="PTHR43401">
    <property type="entry name" value="L-THREONINE 3-DEHYDROGENASE"/>
    <property type="match status" value="1"/>
</dbReference>